<dbReference type="PRINTS" id="PR00385">
    <property type="entry name" value="P450"/>
</dbReference>
<evidence type="ECO:0000256" key="8">
    <source>
        <dbReference type="ARBA" id="ARBA00023033"/>
    </source>
</evidence>
<evidence type="ECO:0000256" key="7">
    <source>
        <dbReference type="ARBA" id="ARBA00023004"/>
    </source>
</evidence>
<dbReference type="GO" id="GO:0004497">
    <property type="term" value="F:monooxygenase activity"/>
    <property type="evidence" value="ECO:0007669"/>
    <property type="project" value="UniProtKB-KW"/>
</dbReference>
<keyword evidence="4 9" id="KW-0349">Heme</keyword>
<dbReference type="PRINTS" id="PR00463">
    <property type="entry name" value="EP450I"/>
</dbReference>
<dbReference type="GO" id="GO:0016705">
    <property type="term" value="F:oxidoreductase activity, acting on paired donors, with incorporation or reduction of molecular oxygen"/>
    <property type="evidence" value="ECO:0007669"/>
    <property type="project" value="InterPro"/>
</dbReference>
<feature type="transmembrane region" description="Helical" evidence="11">
    <location>
        <begin position="20"/>
        <end position="44"/>
    </location>
</feature>
<dbReference type="Proteomes" id="UP000724874">
    <property type="component" value="Unassembled WGS sequence"/>
</dbReference>
<accession>A0A9P5THU0</accession>
<name>A0A9P5THU0_GYMJU</name>
<evidence type="ECO:0000256" key="1">
    <source>
        <dbReference type="ARBA" id="ARBA00001971"/>
    </source>
</evidence>
<feature type="binding site" description="axial binding residue" evidence="9">
    <location>
        <position position="452"/>
    </location>
    <ligand>
        <name>heme</name>
        <dbReference type="ChEBI" id="CHEBI:30413"/>
    </ligand>
    <ligandPart>
        <name>Fe</name>
        <dbReference type="ChEBI" id="CHEBI:18248"/>
    </ligandPart>
</feature>
<proteinExistence type="inferred from homology"/>
<dbReference type="SUPFAM" id="SSF48264">
    <property type="entry name" value="Cytochrome P450"/>
    <property type="match status" value="1"/>
</dbReference>
<dbReference type="PANTHER" id="PTHR46300:SF1">
    <property type="entry name" value="P450, PUTATIVE (EUROFUNG)-RELATED"/>
    <property type="match status" value="1"/>
</dbReference>
<dbReference type="GO" id="GO:0020037">
    <property type="term" value="F:heme binding"/>
    <property type="evidence" value="ECO:0007669"/>
    <property type="project" value="InterPro"/>
</dbReference>
<organism evidence="12 13">
    <name type="scientific">Gymnopilus junonius</name>
    <name type="common">Spectacular rustgill mushroom</name>
    <name type="synonym">Gymnopilus spectabilis subsp. junonius</name>
    <dbReference type="NCBI Taxonomy" id="109634"/>
    <lineage>
        <taxon>Eukaryota</taxon>
        <taxon>Fungi</taxon>
        <taxon>Dikarya</taxon>
        <taxon>Basidiomycota</taxon>
        <taxon>Agaricomycotina</taxon>
        <taxon>Agaricomycetes</taxon>
        <taxon>Agaricomycetidae</taxon>
        <taxon>Agaricales</taxon>
        <taxon>Agaricineae</taxon>
        <taxon>Hymenogastraceae</taxon>
        <taxon>Gymnopilus</taxon>
    </lineage>
</organism>
<dbReference type="OrthoDB" id="2789670at2759"/>
<dbReference type="AlphaFoldDB" id="A0A9P5THU0"/>
<keyword evidence="13" id="KW-1185">Reference proteome</keyword>
<keyword evidence="11" id="KW-0472">Membrane</keyword>
<evidence type="ECO:0000256" key="9">
    <source>
        <dbReference type="PIRSR" id="PIRSR602401-1"/>
    </source>
</evidence>
<evidence type="ECO:0000256" key="6">
    <source>
        <dbReference type="ARBA" id="ARBA00023002"/>
    </source>
</evidence>
<reference evidence="12" key="1">
    <citation type="submission" date="2020-11" db="EMBL/GenBank/DDBJ databases">
        <authorList>
            <consortium name="DOE Joint Genome Institute"/>
            <person name="Ahrendt S."/>
            <person name="Riley R."/>
            <person name="Andreopoulos W."/>
            <person name="LaButti K."/>
            <person name="Pangilinan J."/>
            <person name="Ruiz-duenas F.J."/>
            <person name="Barrasa J.M."/>
            <person name="Sanchez-Garcia M."/>
            <person name="Camarero S."/>
            <person name="Miyauchi S."/>
            <person name="Serrano A."/>
            <person name="Linde D."/>
            <person name="Babiker R."/>
            <person name="Drula E."/>
            <person name="Ayuso-Fernandez I."/>
            <person name="Pacheco R."/>
            <person name="Padilla G."/>
            <person name="Ferreira P."/>
            <person name="Barriuso J."/>
            <person name="Kellner H."/>
            <person name="Castanera R."/>
            <person name="Alfaro M."/>
            <person name="Ramirez L."/>
            <person name="Pisabarro A.G."/>
            <person name="Kuo A."/>
            <person name="Tritt A."/>
            <person name="Lipzen A."/>
            <person name="He G."/>
            <person name="Yan M."/>
            <person name="Ng V."/>
            <person name="Cullen D."/>
            <person name="Martin F."/>
            <person name="Rosso M.-N."/>
            <person name="Henrissat B."/>
            <person name="Hibbett D."/>
            <person name="Martinez A.T."/>
            <person name="Grigoriev I.V."/>
        </authorList>
    </citation>
    <scope>NUCLEOTIDE SEQUENCE</scope>
    <source>
        <strain evidence="12">AH 44721</strain>
    </source>
</reference>
<evidence type="ECO:0000313" key="13">
    <source>
        <dbReference type="Proteomes" id="UP000724874"/>
    </source>
</evidence>
<comment type="cofactor">
    <cofactor evidence="1 9">
        <name>heme</name>
        <dbReference type="ChEBI" id="CHEBI:30413"/>
    </cofactor>
</comment>
<dbReference type="Pfam" id="PF00067">
    <property type="entry name" value="p450"/>
    <property type="match status" value="1"/>
</dbReference>
<evidence type="ECO:0000313" key="12">
    <source>
        <dbReference type="EMBL" id="KAF8882746.1"/>
    </source>
</evidence>
<gene>
    <name evidence="12" type="ORF">CPB84DRAFT_1817119</name>
</gene>
<sequence length="523" mass="58560">MTSVLSVRWRRTRNFLAGDWFHAYCLQPQTLAAVALCLTLLAFIHHYLTRSSKYPLPPGPPGNIIFGNSIPNAFAYRHFEKWTQEYGPVFSLRQGLTTIIVIGRMQAAIDILEKEGAATVDRPRNISAGETLSGGMRTLLTPAGERFKKMRRALHAHLQPKTVSAYAPTLARNARQHMLDLLATPEKHQDHAKRYSAAVVMTLAYGKNAKIHDDPDIIAVNRCLTTLGNTLRPGLWKVDAYPFLRYIPGYLKELQEGHREELGLFKGQIKDVKAKMERGEETPQSFGKYLIERQNELELSDDEISYLAGSMFGAGSDTTASAVSIAVMAAACYPEAQKNIHEELDAVIGRERAPTLKDQDSLPQTMAFVLETFRWRPVSAGGFAHKATKDIIWNNYVIPKGASVIGNVWSVGRDPAYFPDPEKFDPQRWISKDGKLREDLKAFTFGFGRRVCPGQHMATASVFLNTALIQWAFNVKSDPSSPIDEWAFTESANTHPKPFKVIFEPRIAPTLEGVRDLIEDYGL</sequence>
<keyword evidence="11" id="KW-0812">Transmembrane</keyword>
<evidence type="ECO:0000256" key="2">
    <source>
        <dbReference type="ARBA" id="ARBA00005179"/>
    </source>
</evidence>
<dbReference type="InterPro" id="IPR017972">
    <property type="entry name" value="Cyt_P450_CS"/>
</dbReference>
<comment type="caution">
    <text evidence="12">The sequence shown here is derived from an EMBL/GenBank/DDBJ whole genome shotgun (WGS) entry which is preliminary data.</text>
</comment>
<dbReference type="InterPro" id="IPR002401">
    <property type="entry name" value="Cyt_P450_E_grp-I"/>
</dbReference>
<keyword evidence="6 10" id="KW-0560">Oxidoreductase</keyword>
<dbReference type="InterPro" id="IPR001128">
    <property type="entry name" value="Cyt_P450"/>
</dbReference>
<keyword evidence="8 10" id="KW-0503">Monooxygenase</keyword>
<comment type="pathway">
    <text evidence="2">Secondary metabolite biosynthesis.</text>
</comment>
<evidence type="ECO:0000256" key="4">
    <source>
        <dbReference type="ARBA" id="ARBA00022617"/>
    </source>
</evidence>
<comment type="similarity">
    <text evidence="3 10">Belongs to the cytochrome P450 family.</text>
</comment>
<dbReference type="PANTHER" id="PTHR46300">
    <property type="entry name" value="P450, PUTATIVE (EUROFUNG)-RELATED-RELATED"/>
    <property type="match status" value="1"/>
</dbReference>
<dbReference type="PROSITE" id="PS00086">
    <property type="entry name" value="CYTOCHROME_P450"/>
    <property type="match status" value="1"/>
</dbReference>
<evidence type="ECO:0000256" key="3">
    <source>
        <dbReference type="ARBA" id="ARBA00010617"/>
    </source>
</evidence>
<dbReference type="InterPro" id="IPR036396">
    <property type="entry name" value="Cyt_P450_sf"/>
</dbReference>
<evidence type="ECO:0000256" key="11">
    <source>
        <dbReference type="SAM" id="Phobius"/>
    </source>
</evidence>
<dbReference type="EMBL" id="JADNYJ010000120">
    <property type="protein sequence ID" value="KAF8882746.1"/>
    <property type="molecule type" value="Genomic_DNA"/>
</dbReference>
<keyword evidence="5 9" id="KW-0479">Metal-binding</keyword>
<protein>
    <submittedName>
        <fullName evidence="12">Cytochrome P450</fullName>
    </submittedName>
</protein>
<dbReference type="GO" id="GO:0005506">
    <property type="term" value="F:iron ion binding"/>
    <property type="evidence" value="ECO:0007669"/>
    <property type="project" value="InterPro"/>
</dbReference>
<dbReference type="InterPro" id="IPR050364">
    <property type="entry name" value="Cytochrome_P450_fung"/>
</dbReference>
<dbReference type="CDD" id="cd11065">
    <property type="entry name" value="CYP64-like"/>
    <property type="match status" value="1"/>
</dbReference>
<keyword evidence="11" id="KW-1133">Transmembrane helix</keyword>
<keyword evidence="7 9" id="KW-0408">Iron</keyword>
<evidence type="ECO:0000256" key="10">
    <source>
        <dbReference type="RuleBase" id="RU000461"/>
    </source>
</evidence>
<evidence type="ECO:0000256" key="5">
    <source>
        <dbReference type="ARBA" id="ARBA00022723"/>
    </source>
</evidence>
<dbReference type="Gene3D" id="1.10.630.10">
    <property type="entry name" value="Cytochrome P450"/>
    <property type="match status" value="1"/>
</dbReference>